<proteinExistence type="inferred from homology"/>
<comment type="function">
    <text evidence="6">The insulin-like growth factors, isolated from plasma, are structurally and functionally related to insulin but have a much higher growth-promoting activity. Acts as a ligand for IGF1R. Binds to the alpha subunit of IGF1R, leading to the activation of the intrinsic tyrosine kinase activity which autophosphorylates tyrosine residues in the beta subunit thus initiatiating a cascade of down-stream signaling events leading to activation of the PI3K-AKT/PKB and the Ras-MAPK pathways. Binds to integrins. Its binding to integrins and subsequent ternary complex formation with integrins and IGFR1 are essential for IGF1 signaling.</text>
</comment>
<accession>A0A5N5NK39</accession>
<evidence type="ECO:0000256" key="8">
    <source>
        <dbReference type="SAM" id="Phobius"/>
    </source>
</evidence>
<keyword evidence="8" id="KW-0472">Membrane</keyword>
<dbReference type="GO" id="GO:0051897">
    <property type="term" value="P:positive regulation of phosphatidylinositol 3-kinase/protein kinase B signal transduction"/>
    <property type="evidence" value="ECO:0007669"/>
    <property type="project" value="TreeGrafter"/>
</dbReference>
<name>A0A5N5NK39_PANHP</name>
<dbReference type="InterPro" id="IPR022353">
    <property type="entry name" value="Insulin_CS"/>
</dbReference>
<keyword evidence="11" id="KW-1185">Reference proteome</keyword>
<evidence type="ECO:0000256" key="2">
    <source>
        <dbReference type="ARBA" id="ARBA00009034"/>
    </source>
</evidence>
<evidence type="ECO:0000313" key="11">
    <source>
        <dbReference type="Proteomes" id="UP000327468"/>
    </source>
</evidence>
<dbReference type="PROSITE" id="PS00262">
    <property type="entry name" value="INSULIN"/>
    <property type="match status" value="1"/>
</dbReference>
<comment type="caution">
    <text evidence="10">The sequence shown here is derived from an EMBL/GenBank/DDBJ whole genome shotgun (WGS) entry which is preliminary data.</text>
</comment>
<dbReference type="InterPro" id="IPR016179">
    <property type="entry name" value="Insulin-like"/>
</dbReference>
<evidence type="ECO:0000256" key="3">
    <source>
        <dbReference type="ARBA" id="ARBA00022525"/>
    </source>
</evidence>
<keyword evidence="3 7" id="KW-0964">Secreted</keyword>
<dbReference type="EMBL" id="VFJC01000009">
    <property type="protein sequence ID" value="KAB5567073.1"/>
    <property type="molecule type" value="Genomic_DNA"/>
</dbReference>
<comment type="similarity">
    <text evidence="2 7">Belongs to the insulin family.</text>
</comment>
<sequence>MTHTRHGVTPALQVLCWRSVCVLYTLLVCVLLPELAHSAKPRCGVELIADLQFVCGDRGFYRGHPGAVRSAGPRCRGKGIVEQCCVKGCDLQHLEHYCAKPKRERRHARHTPPTPHTEDQFWLMFLRRYEMNQFENEPEKFLERLKERTLYKRKFGNASLLPVISGKIPRSPQRLKHRRKRRN</sequence>
<dbReference type="PANTHER" id="PTHR46845:SF2">
    <property type="entry name" value="INSULIN-LIKE GROWTH FACTOR 3"/>
    <property type="match status" value="1"/>
</dbReference>
<dbReference type="PRINTS" id="PR00276">
    <property type="entry name" value="INSULINFAMLY"/>
</dbReference>
<evidence type="ECO:0000256" key="4">
    <source>
        <dbReference type="ARBA" id="ARBA00023030"/>
    </source>
</evidence>
<evidence type="ECO:0000256" key="1">
    <source>
        <dbReference type="ARBA" id="ARBA00004613"/>
    </source>
</evidence>
<dbReference type="SMART" id="SM00078">
    <property type="entry name" value="IlGF"/>
    <property type="match status" value="1"/>
</dbReference>
<dbReference type="GO" id="GO:0008283">
    <property type="term" value="P:cell population proliferation"/>
    <property type="evidence" value="ECO:0007669"/>
    <property type="project" value="TreeGrafter"/>
</dbReference>
<protein>
    <recommendedName>
        <fullName evidence="9">Insulin-like domain-containing protein</fullName>
    </recommendedName>
</protein>
<dbReference type="FunFam" id="1.10.100.10:FF:000001">
    <property type="entry name" value="insulin-like growth factor I isoform X1"/>
    <property type="match status" value="1"/>
</dbReference>
<dbReference type="InterPro" id="IPR022352">
    <property type="entry name" value="Ins/IGF/rlx"/>
</dbReference>
<dbReference type="SUPFAM" id="SSF56994">
    <property type="entry name" value="Insulin-like"/>
    <property type="match status" value="1"/>
</dbReference>
<organism evidence="10 11">
    <name type="scientific">Pangasianodon hypophthalmus</name>
    <name type="common">Striped catfish</name>
    <name type="synonym">Helicophagus hypophthalmus</name>
    <dbReference type="NCBI Taxonomy" id="310915"/>
    <lineage>
        <taxon>Eukaryota</taxon>
        <taxon>Metazoa</taxon>
        <taxon>Chordata</taxon>
        <taxon>Craniata</taxon>
        <taxon>Vertebrata</taxon>
        <taxon>Euteleostomi</taxon>
        <taxon>Actinopterygii</taxon>
        <taxon>Neopterygii</taxon>
        <taxon>Teleostei</taxon>
        <taxon>Ostariophysi</taxon>
        <taxon>Siluriformes</taxon>
        <taxon>Pangasiidae</taxon>
        <taxon>Pangasianodon</taxon>
    </lineage>
</organism>
<dbReference type="GO" id="GO:0043066">
    <property type="term" value="P:negative regulation of apoptotic process"/>
    <property type="evidence" value="ECO:0007669"/>
    <property type="project" value="TreeGrafter"/>
</dbReference>
<dbReference type="PANTHER" id="PTHR46845">
    <property type="entry name" value="INSULIN-LIKE GROWTH FACTOR I"/>
    <property type="match status" value="1"/>
</dbReference>
<dbReference type="GO" id="GO:0048009">
    <property type="term" value="P:insulin-like growth factor receptor signaling pathway"/>
    <property type="evidence" value="ECO:0007669"/>
    <property type="project" value="TreeGrafter"/>
</dbReference>
<dbReference type="GO" id="GO:0008083">
    <property type="term" value="F:growth factor activity"/>
    <property type="evidence" value="ECO:0007669"/>
    <property type="project" value="UniProtKB-KW"/>
</dbReference>
<dbReference type="Pfam" id="PF00049">
    <property type="entry name" value="Insulin"/>
    <property type="match status" value="1"/>
</dbReference>
<feature type="domain" description="Insulin-like" evidence="9">
    <location>
        <begin position="40"/>
        <end position="98"/>
    </location>
</feature>
<dbReference type="GO" id="GO:0008284">
    <property type="term" value="P:positive regulation of cell population proliferation"/>
    <property type="evidence" value="ECO:0007669"/>
    <property type="project" value="TreeGrafter"/>
</dbReference>
<gene>
    <name evidence="10" type="ORF">PHYPO_G00228600</name>
</gene>
<keyword evidence="8" id="KW-0812">Transmembrane</keyword>
<dbReference type="Proteomes" id="UP000327468">
    <property type="component" value="Chromosome 8"/>
</dbReference>
<keyword evidence="5" id="KW-1015">Disulfide bond</keyword>
<dbReference type="GO" id="GO:0005179">
    <property type="term" value="F:hormone activity"/>
    <property type="evidence" value="ECO:0007669"/>
    <property type="project" value="InterPro"/>
</dbReference>
<keyword evidence="4" id="KW-0339">Growth factor</keyword>
<evidence type="ECO:0000256" key="5">
    <source>
        <dbReference type="ARBA" id="ARBA00023157"/>
    </source>
</evidence>
<reference evidence="10 11" key="1">
    <citation type="submission" date="2019-06" db="EMBL/GenBank/DDBJ databases">
        <title>A chromosome-scale genome assembly of the striped catfish, Pangasianodon hypophthalmus.</title>
        <authorList>
            <person name="Wen M."/>
            <person name="Zahm M."/>
            <person name="Roques C."/>
            <person name="Cabau C."/>
            <person name="Klopp C."/>
            <person name="Donnadieu C."/>
            <person name="Jouanno E."/>
            <person name="Avarre J.-C."/>
            <person name="Campet M."/>
            <person name="Ha T.T.T."/>
            <person name="Dugue R."/>
            <person name="Lampietro C."/>
            <person name="Louis A."/>
            <person name="Herpin A."/>
            <person name="Echchiki A."/>
            <person name="Berthelot C."/>
            <person name="Parey E."/>
            <person name="Roest-Crollius H."/>
            <person name="Braasch I."/>
            <person name="Postlethwait J."/>
            <person name="Bobe J."/>
            <person name="Montfort J."/>
            <person name="Bouchez O."/>
            <person name="Begum T."/>
            <person name="Schartl M."/>
            <person name="Guiguen Y."/>
        </authorList>
    </citation>
    <scope>NUCLEOTIDE SEQUENCE [LARGE SCALE GENOMIC DNA]</scope>
    <source>
        <strain evidence="10 11">Indonesia</strain>
        <tissue evidence="10">Blood</tissue>
    </source>
</reference>
<evidence type="ECO:0000259" key="9">
    <source>
        <dbReference type="SMART" id="SM00078"/>
    </source>
</evidence>
<evidence type="ECO:0000313" key="10">
    <source>
        <dbReference type="EMBL" id="KAB5567073.1"/>
    </source>
</evidence>
<dbReference type="GO" id="GO:0005159">
    <property type="term" value="F:insulin-like growth factor receptor binding"/>
    <property type="evidence" value="ECO:0007669"/>
    <property type="project" value="TreeGrafter"/>
</dbReference>
<feature type="transmembrane region" description="Helical" evidence="8">
    <location>
        <begin position="12"/>
        <end position="32"/>
    </location>
</feature>
<keyword evidence="8" id="KW-1133">Transmembrane helix</keyword>
<dbReference type="InterPro" id="IPR036438">
    <property type="entry name" value="Insulin-like_sf"/>
</dbReference>
<evidence type="ECO:0000256" key="6">
    <source>
        <dbReference type="ARBA" id="ARBA00056939"/>
    </source>
</evidence>
<dbReference type="Gene3D" id="1.10.100.10">
    <property type="entry name" value="Insulin-like"/>
    <property type="match status" value="1"/>
</dbReference>
<dbReference type="AlphaFoldDB" id="A0A5N5NK39"/>
<comment type="subcellular location">
    <subcellularLocation>
        <location evidence="1 7">Secreted</location>
    </subcellularLocation>
</comment>
<evidence type="ECO:0000256" key="7">
    <source>
        <dbReference type="RuleBase" id="RU000406"/>
    </source>
</evidence>
<dbReference type="GO" id="GO:0005615">
    <property type="term" value="C:extracellular space"/>
    <property type="evidence" value="ECO:0007669"/>
    <property type="project" value="TreeGrafter"/>
</dbReference>